<sequence>MFVIGKLQRIGDAVDHLDGGMDVLSLLKSGVPAVAHPSQVGNFFTPETTNPTGAQASAQTCLLWRQRCPPRTQERRKFAAPLLGV</sequence>
<dbReference type="KEGG" id="many:MANY_08260"/>
<dbReference type="EMBL" id="AP022620">
    <property type="protein sequence ID" value="BBZ75489.1"/>
    <property type="molecule type" value="Genomic_DNA"/>
</dbReference>
<dbReference type="Proteomes" id="UP000467249">
    <property type="component" value="Chromosome"/>
</dbReference>
<dbReference type="AlphaFoldDB" id="A0A6N4W3A9"/>
<reference evidence="1 2" key="1">
    <citation type="journal article" date="2019" name="Emerg. Microbes Infect.">
        <title>Comprehensive subspecies identification of 175 nontuberculous mycobacteria species based on 7547 genomic profiles.</title>
        <authorList>
            <person name="Matsumoto Y."/>
            <person name="Kinjo T."/>
            <person name="Motooka D."/>
            <person name="Nabeya D."/>
            <person name="Jung N."/>
            <person name="Uechi K."/>
            <person name="Horii T."/>
            <person name="Iida T."/>
            <person name="Fujita J."/>
            <person name="Nakamura S."/>
        </authorList>
    </citation>
    <scope>NUCLEOTIDE SEQUENCE [LARGE SCALE GENOMIC DNA]</scope>
    <source>
        <strain evidence="1 2">JCM 30275</strain>
    </source>
</reference>
<gene>
    <name evidence="1" type="ORF">MANY_08260</name>
</gene>
<accession>A0A6N4W3A9</accession>
<evidence type="ECO:0000313" key="2">
    <source>
        <dbReference type="Proteomes" id="UP000467249"/>
    </source>
</evidence>
<proteinExistence type="predicted"/>
<protein>
    <submittedName>
        <fullName evidence="1">Uncharacterized protein</fullName>
    </submittedName>
</protein>
<name>A0A6N4W3A9_9MYCO</name>
<evidence type="ECO:0000313" key="1">
    <source>
        <dbReference type="EMBL" id="BBZ75489.1"/>
    </source>
</evidence>
<keyword evidence="2" id="KW-1185">Reference proteome</keyword>
<organism evidence="1 2">
    <name type="scientific">Mycolicibacterium anyangense</name>
    <dbReference type="NCBI Taxonomy" id="1431246"/>
    <lineage>
        <taxon>Bacteria</taxon>
        <taxon>Bacillati</taxon>
        <taxon>Actinomycetota</taxon>
        <taxon>Actinomycetes</taxon>
        <taxon>Mycobacteriales</taxon>
        <taxon>Mycobacteriaceae</taxon>
        <taxon>Mycolicibacterium</taxon>
    </lineage>
</organism>